<dbReference type="InterPro" id="IPR036908">
    <property type="entry name" value="RlpA-like_sf"/>
</dbReference>
<reference evidence="8 9" key="1">
    <citation type="journal article" date="2013" name="PLoS ONE">
        <title>The first genomic and proteomic characterization of a deep-sea sulfate reducer: insights into the piezophilic lifestyle of Desulfovibrio piezophilus.</title>
        <authorList>
            <person name="Pradel N."/>
            <person name="Ji B."/>
            <person name="Gimenez G."/>
            <person name="Talla E."/>
            <person name="Lenoble P."/>
            <person name="Garel M."/>
            <person name="Tamburini C."/>
            <person name="Fourquet P."/>
            <person name="Lebrun R."/>
            <person name="Bertin P."/>
            <person name="Denis Y."/>
            <person name="Pophillat M."/>
            <person name="Barbe V."/>
            <person name="Ollivier B."/>
            <person name="Dolla A."/>
        </authorList>
    </citation>
    <scope>NUCLEOTIDE SEQUENCE [LARGE SCALE GENOMIC DNA]</scope>
    <source>
        <strain evidence="9">DSM 10523 / SB164P1</strain>
    </source>
</reference>
<dbReference type="Proteomes" id="UP000011724">
    <property type="component" value="Chromosome"/>
</dbReference>
<dbReference type="AlphaFoldDB" id="M1WSU8"/>
<reference evidence="9" key="2">
    <citation type="journal article" date="2013" name="Stand. Genomic Sci.">
        <title>Complete genome sequence of Desulfocapsa sulfexigens, a marine deltaproteobacterium specialized in disproportionating inorganic sulfur compounds.</title>
        <authorList>
            <person name="Finster K.W."/>
            <person name="Kjeldsen K.U."/>
            <person name="Kube M."/>
            <person name="Reinhardt R."/>
            <person name="Mussmann M."/>
            <person name="Amann R."/>
            <person name="Schreiber L."/>
        </authorList>
    </citation>
    <scope>NUCLEOTIDE SEQUENCE [LARGE SCALE GENOMIC DNA]</scope>
    <source>
        <strain evidence="9">DSM 10523 / SB164P1</strain>
    </source>
</reference>
<evidence type="ECO:0000313" key="8">
    <source>
        <dbReference type="EMBL" id="CCH50379.1"/>
    </source>
</evidence>
<dbReference type="PROSITE" id="PS51257">
    <property type="entry name" value="PROKAR_LIPOPROTEIN"/>
    <property type="match status" value="1"/>
</dbReference>
<dbReference type="GO" id="GO:0008932">
    <property type="term" value="F:lytic endotransglycosylase activity"/>
    <property type="evidence" value="ECO:0007669"/>
    <property type="project" value="UniProtKB-UniRule"/>
</dbReference>
<dbReference type="EC" id="4.2.2.-" evidence="4"/>
<dbReference type="HOGENOM" id="CLU_042923_3_4_7"/>
<evidence type="ECO:0000313" key="9">
    <source>
        <dbReference type="Proteomes" id="UP000011724"/>
    </source>
</evidence>
<evidence type="ECO:0000256" key="4">
    <source>
        <dbReference type="HAMAP-Rule" id="MF_02071"/>
    </source>
</evidence>
<dbReference type="PANTHER" id="PTHR34183">
    <property type="entry name" value="ENDOLYTIC PEPTIDOGLYCAN TRANSGLYCOSYLASE RLPA"/>
    <property type="match status" value="1"/>
</dbReference>
<evidence type="ECO:0000256" key="1">
    <source>
        <dbReference type="ARBA" id="ARBA00022729"/>
    </source>
</evidence>
<dbReference type="BioCyc" id="DPIE1322246:BN4_RS15830-MONOMER"/>
<accession>M1WSU8</accession>
<sequence>MRRIIMLLGIALFTTMAGCASINPFQKHVYSTPPGKTDSAVARSYDPKIKPYTVLGRTYYPLKNAAGYDEVGMASWYGEDFHGKKTANGQHYNMYGVSAAHKTLPLGTRVRVTNLANKRSVVLVVNDRGPFVRGRILDLSYGAAKELGTVEQGVARVRITALSSMPAKTRTVARTALKYYSVRVGAFALRDNAERTYKQLLASGYHNANITTIVSKGVRLHVVQAGSFISRDKAEQVQQRLKPEFPTCYIIS</sequence>
<dbReference type="InterPro" id="IPR009009">
    <property type="entry name" value="RlpA-like_DPBB"/>
</dbReference>
<evidence type="ECO:0000259" key="7">
    <source>
        <dbReference type="PROSITE" id="PS51724"/>
    </source>
</evidence>
<dbReference type="NCBIfam" id="TIGR00413">
    <property type="entry name" value="rlpA"/>
    <property type="match status" value="1"/>
</dbReference>
<comment type="similarity">
    <text evidence="4 5">Belongs to the RlpA family.</text>
</comment>
<dbReference type="InterPro" id="IPR036680">
    <property type="entry name" value="SPOR-like_sf"/>
</dbReference>
<keyword evidence="1 6" id="KW-0732">Signal</keyword>
<keyword evidence="4" id="KW-0472">Membrane</keyword>
<feature type="chain" id="PRO_5009992253" description="Probable endolytic peptidoglycan transglycosylase RlpA" evidence="6">
    <location>
        <begin position="20"/>
        <end position="252"/>
    </location>
</feature>
<keyword evidence="3 4" id="KW-0961">Cell wall biogenesis/degradation</keyword>
<dbReference type="GO" id="GO:0071555">
    <property type="term" value="P:cell wall organization"/>
    <property type="evidence" value="ECO:0007669"/>
    <property type="project" value="UniProtKB-KW"/>
</dbReference>
<dbReference type="SUPFAM" id="SSF110997">
    <property type="entry name" value="Sporulation related repeat"/>
    <property type="match status" value="1"/>
</dbReference>
<keyword evidence="2 4" id="KW-0456">Lyase</keyword>
<dbReference type="Pfam" id="PF05036">
    <property type="entry name" value="SPOR"/>
    <property type="match status" value="1"/>
</dbReference>
<comment type="function">
    <text evidence="4">Lytic transglycosylase with a strong preference for naked glycan strands that lack stem peptides.</text>
</comment>
<dbReference type="PROSITE" id="PS51724">
    <property type="entry name" value="SPOR"/>
    <property type="match status" value="1"/>
</dbReference>
<feature type="domain" description="SPOR" evidence="7">
    <location>
        <begin position="174"/>
        <end position="252"/>
    </location>
</feature>
<dbReference type="GO" id="GO:0005886">
    <property type="term" value="C:plasma membrane"/>
    <property type="evidence" value="ECO:0007669"/>
    <property type="project" value="UniProtKB-SubCell"/>
</dbReference>
<comment type="subcellular location">
    <subcellularLocation>
        <location evidence="4">Cell membrane</location>
        <topology evidence="4">Lipid-anchor</topology>
    </subcellularLocation>
</comment>
<dbReference type="OrthoDB" id="9779128at2"/>
<dbReference type="CDD" id="cd22268">
    <property type="entry name" value="DPBB_RlpA-like"/>
    <property type="match status" value="1"/>
</dbReference>
<dbReference type="InterPro" id="IPR012997">
    <property type="entry name" value="RplA"/>
</dbReference>
<name>M1WSU8_PSEP2</name>
<organism evidence="8 9">
    <name type="scientific">Pseudodesulfovibrio piezophilus (strain DSM 21447 / JCM 15486 / C1TLV30)</name>
    <name type="common">Desulfovibrio piezophilus</name>
    <dbReference type="NCBI Taxonomy" id="1322246"/>
    <lineage>
        <taxon>Bacteria</taxon>
        <taxon>Pseudomonadati</taxon>
        <taxon>Thermodesulfobacteriota</taxon>
        <taxon>Desulfovibrionia</taxon>
        <taxon>Desulfovibrionales</taxon>
        <taxon>Desulfovibrionaceae</taxon>
    </lineage>
</organism>
<dbReference type="GO" id="GO:0000270">
    <property type="term" value="P:peptidoglycan metabolic process"/>
    <property type="evidence" value="ECO:0007669"/>
    <property type="project" value="UniProtKB-UniRule"/>
</dbReference>
<dbReference type="EMBL" id="FO203427">
    <property type="protein sequence ID" value="CCH50379.1"/>
    <property type="molecule type" value="Genomic_DNA"/>
</dbReference>
<dbReference type="PATRIC" id="fig|879567.3.peg.3407"/>
<evidence type="ECO:0000256" key="3">
    <source>
        <dbReference type="ARBA" id="ARBA00023316"/>
    </source>
</evidence>
<keyword evidence="4" id="KW-0564">Palmitate</keyword>
<dbReference type="PANTHER" id="PTHR34183:SF1">
    <property type="entry name" value="ENDOLYTIC PEPTIDOGLYCAN TRANSGLYCOSYLASE RLPA"/>
    <property type="match status" value="1"/>
</dbReference>
<feature type="signal peptide" evidence="6">
    <location>
        <begin position="1"/>
        <end position="19"/>
    </location>
</feature>
<dbReference type="Gene3D" id="2.40.40.10">
    <property type="entry name" value="RlpA-like domain"/>
    <property type="match status" value="1"/>
</dbReference>
<dbReference type="InterPro" id="IPR034718">
    <property type="entry name" value="RlpA"/>
</dbReference>
<dbReference type="KEGG" id="dpi:BN4_20317"/>
<dbReference type="GO" id="GO:0042834">
    <property type="term" value="F:peptidoglycan binding"/>
    <property type="evidence" value="ECO:0007669"/>
    <property type="project" value="InterPro"/>
</dbReference>
<dbReference type="Pfam" id="PF03330">
    <property type="entry name" value="DPBB_1"/>
    <property type="match status" value="1"/>
</dbReference>
<gene>
    <name evidence="4" type="primary">rlpA</name>
    <name evidence="8" type="ordered locus">BN4_20317</name>
</gene>
<protein>
    <recommendedName>
        <fullName evidence="4">Probable endolytic peptidoglycan transglycosylase RlpA</fullName>
        <ecNumber evidence="4">4.2.2.-</ecNumber>
    </recommendedName>
</protein>
<dbReference type="InterPro" id="IPR007730">
    <property type="entry name" value="SPOR-like_dom"/>
</dbReference>
<dbReference type="STRING" id="1322246.BN4_20317"/>
<proteinExistence type="inferred from homology"/>
<evidence type="ECO:0000256" key="5">
    <source>
        <dbReference type="RuleBase" id="RU003495"/>
    </source>
</evidence>
<dbReference type="Gene3D" id="3.30.70.1070">
    <property type="entry name" value="Sporulation related repeat"/>
    <property type="match status" value="1"/>
</dbReference>
<keyword evidence="4" id="KW-1003">Cell membrane</keyword>
<keyword evidence="4 8" id="KW-0449">Lipoprotein</keyword>
<evidence type="ECO:0000256" key="6">
    <source>
        <dbReference type="SAM" id="SignalP"/>
    </source>
</evidence>
<dbReference type="SUPFAM" id="SSF50685">
    <property type="entry name" value="Barwin-like endoglucanases"/>
    <property type="match status" value="1"/>
</dbReference>
<evidence type="ECO:0000256" key="2">
    <source>
        <dbReference type="ARBA" id="ARBA00023239"/>
    </source>
</evidence>
<dbReference type="eggNOG" id="COG0797">
    <property type="taxonomic scope" value="Bacteria"/>
</dbReference>
<keyword evidence="9" id="KW-1185">Reference proteome</keyword>
<dbReference type="HAMAP" id="MF_02071">
    <property type="entry name" value="RlpA"/>
    <property type="match status" value="1"/>
</dbReference>